<name>A0A4Y2A7Y7_ARAVE</name>
<dbReference type="EMBL" id="BGPR01079782">
    <property type="protein sequence ID" value="GBL75962.1"/>
    <property type="molecule type" value="Genomic_DNA"/>
</dbReference>
<evidence type="ECO:0000313" key="1">
    <source>
        <dbReference type="EMBL" id="GBL75905.1"/>
    </source>
</evidence>
<gene>
    <name evidence="1" type="ORF">AVEN_191503_1</name>
    <name evidence="2" type="ORF">AVEN_204238_1</name>
</gene>
<dbReference type="EMBL" id="BGPR01079771">
    <property type="protein sequence ID" value="GBL75905.1"/>
    <property type="molecule type" value="Genomic_DNA"/>
</dbReference>
<evidence type="ECO:0000313" key="3">
    <source>
        <dbReference type="Proteomes" id="UP000499080"/>
    </source>
</evidence>
<dbReference type="Proteomes" id="UP000499080">
    <property type="component" value="Unassembled WGS sequence"/>
</dbReference>
<comment type="caution">
    <text evidence="2">The sequence shown here is derived from an EMBL/GenBank/DDBJ whole genome shotgun (WGS) entry which is preliminary data.</text>
</comment>
<sequence>MGMRTCHTSKQSLPSRWDIVKVVWLLGPISDEWSYPRETGVGAWAAHKAGHSPHFRNLIFGTREGKTYHQGRKSVKFGANESKWWNSKEPKIQNSIRRFQFETSMRG</sequence>
<organism evidence="2 3">
    <name type="scientific">Araneus ventricosus</name>
    <name type="common">Orbweaver spider</name>
    <name type="synonym">Epeira ventricosa</name>
    <dbReference type="NCBI Taxonomy" id="182803"/>
    <lineage>
        <taxon>Eukaryota</taxon>
        <taxon>Metazoa</taxon>
        <taxon>Ecdysozoa</taxon>
        <taxon>Arthropoda</taxon>
        <taxon>Chelicerata</taxon>
        <taxon>Arachnida</taxon>
        <taxon>Araneae</taxon>
        <taxon>Araneomorphae</taxon>
        <taxon>Entelegynae</taxon>
        <taxon>Araneoidea</taxon>
        <taxon>Araneidae</taxon>
        <taxon>Araneus</taxon>
    </lineage>
</organism>
<keyword evidence="3" id="KW-1185">Reference proteome</keyword>
<evidence type="ECO:0000313" key="2">
    <source>
        <dbReference type="EMBL" id="GBL75962.1"/>
    </source>
</evidence>
<dbReference type="AlphaFoldDB" id="A0A4Y2A7Y7"/>
<proteinExistence type="predicted"/>
<reference evidence="2 3" key="1">
    <citation type="journal article" date="2019" name="Sci. Rep.">
        <title>Orb-weaving spider Araneus ventricosus genome elucidates the spidroin gene catalogue.</title>
        <authorList>
            <person name="Kono N."/>
            <person name="Nakamura H."/>
            <person name="Ohtoshi R."/>
            <person name="Moran D.A.P."/>
            <person name="Shinohara A."/>
            <person name="Yoshida Y."/>
            <person name="Fujiwara M."/>
            <person name="Mori M."/>
            <person name="Tomita M."/>
            <person name="Arakawa K."/>
        </authorList>
    </citation>
    <scope>NUCLEOTIDE SEQUENCE [LARGE SCALE GENOMIC DNA]</scope>
</reference>
<accession>A0A4Y2A7Y7</accession>
<protein>
    <submittedName>
        <fullName evidence="2">Uncharacterized protein</fullName>
    </submittedName>
</protein>